<evidence type="ECO:0000256" key="1">
    <source>
        <dbReference type="ARBA" id="ARBA00004328"/>
    </source>
</evidence>
<dbReference type="Pfam" id="PF12236">
    <property type="entry name" value="Head-tail_con"/>
    <property type="match status" value="1"/>
</dbReference>
<evidence type="ECO:0000256" key="2">
    <source>
        <dbReference type="ARBA" id="ARBA00022595"/>
    </source>
</evidence>
<comment type="caution">
    <text evidence="7">The sequence shown here is derived from an EMBL/GenBank/DDBJ whole genome shotgun (WGS) entry which is preliminary data.</text>
</comment>
<keyword evidence="5" id="KW-0231">Viral genome packaging</keyword>
<dbReference type="AlphaFoldDB" id="A0A0F9DPH0"/>
<organism evidence="7">
    <name type="scientific">marine sediment metagenome</name>
    <dbReference type="NCBI Taxonomy" id="412755"/>
    <lineage>
        <taxon>unclassified sequences</taxon>
        <taxon>metagenomes</taxon>
        <taxon>ecological metagenomes</taxon>
    </lineage>
</organism>
<evidence type="ECO:0000256" key="5">
    <source>
        <dbReference type="ARBA" id="ARBA00023219"/>
    </source>
</evidence>
<dbReference type="GO" id="GO:0044423">
    <property type="term" value="C:virion component"/>
    <property type="evidence" value="ECO:0007669"/>
    <property type="project" value="UniProtKB-KW"/>
</dbReference>
<proteinExistence type="predicted"/>
<evidence type="ECO:0000313" key="7">
    <source>
        <dbReference type="EMBL" id="KKL63678.1"/>
    </source>
</evidence>
<keyword evidence="2" id="KW-1162">Viral penetration into host cytoplasm</keyword>
<evidence type="ECO:0000256" key="3">
    <source>
        <dbReference type="ARBA" id="ARBA00022612"/>
    </source>
</evidence>
<keyword evidence="4" id="KW-0946">Virion</keyword>
<comment type="subcellular location">
    <subcellularLocation>
        <location evidence="1">Virion</location>
    </subcellularLocation>
</comment>
<keyword evidence="3" id="KW-1188">Viral release from host cell</keyword>
<dbReference type="EMBL" id="LAZR01028083">
    <property type="protein sequence ID" value="KKL63678.1"/>
    <property type="molecule type" value="Genomic_DNA"/>
</dbReference>
<name>A0A0F9DPH0_9ZZZZ</name>
<evidence type="ECO:0008006" key="8">
    <source>
        <dbReference type="Google" id="ProtNLM"/>
    </source>
</evidence>
<evidence type="ECO:0000256" key="4">
    <source>
        <dbReference type="ARBA" id="ARBA00022844"/>
    </source>
</evidence>
<gene>
    <name evidence="7" type="ORF">LCGC14_2172710</name>
</gene>
<reference evidence="7" key="1">
    <citation type="journal article" date="2015" name="Nature">
        <title>Complex archaea that bridge the gap between prokaryotes and eukaryotes.</title>
        <authorList>
            <person name="Spang A."/>
            <person name="Saw J.H."/>
            <person name="Jorgensen S.L."/>
            <person name="Zaremba-Niedzwiedzka K."/>
            <person name="Martijn J."/>
            <person name="Lind A.E."/>
            <person name="van Eijk R."/>
            <person name="Schleper C."/>
            <person name="Guy L."/>
            <person name="Ettema T.J."/>
        </authorList>
    </citation>
    <scope>NUCLEOTIDE SEQUENCE</scope>
</reference>
<sequence length="543" mass="60990">MPENTEIIKRWGKLRSEKSQWDNHYDDLARIFLPRRLGFASTTIEGERRTEDLYDSTPMQAARGLANAIGGMMRPEGLPEVEMMTDEDALNNMDEVKDWLADSEKRMKDAFNNPKARFRQAGSEKDMDLVVFGTAVMFIGESISNLLFQSIHLKDATYFFNEEGSPEGMFRKRKFTLRQAVQRFGKNKLSLEAQKKFEKSEDDKIDILHAVLPRKESKSQPLFAKDLPFADLWIEIEEKNTLSEGGFHEFPFVVPRWDTTSGEDQGRSPGMVALPDGDTLQAMGETILIAGQRAADPPLAVPNDGSFSAINTFPGGLVYYDVDTASELRGSPFFPIESGMNLPISREMQGDTRDQVWSAFFRNILNLPVEGPQMTATEVIQRKEEFMREIGPTFGKFETEDTAPTVERVFMIMLRGGGFAPIPEVLQGQNIRFEYNSPVKRIRQQIDAAAARMWADEQIALGASIPEALDLINVDELGRFSAEAAGIPKQIVNSDEVVEQIRQGRAQVKAEKEETEALQQLSELVKTGADAGEKLTRNEQEVA</sequence>
<evidence type="ECO:0000256" key="6">
    <source>
        <dbReference type="ARBA" id="ARBA00023296"/>
    </source>
</evidence>
<accession>A0A0F9DPH0</accession>
<dbReference type="InterPro" id="IPR020991">
    <property type="entry name" value="Connector_podovirus"/>
</dbReference>
<keyword evidence="6" id="KW-1160">Virus entry into host cell</keyword>
<protein>
    <recommendedName>
        <fullName evidence="8">Bacteriophage head to tail connecting protein</fullName>
    </recommendedName>
</protein>
<dbReference type="GO" id="GO:0046718">
    <property type="term" value="P:symbiont entry into host cell"/>
    <property type="evidence" value="ECO:0007669"/>
    <property type="project" value="UniProtKB-KW"/>
</dbReference>